<dbReference type="EMBL" id="FUEG01000002">
    <property type="protein sequence ID" value="SJK99687.1"/>
    <property type="molecule type" value="Genomic_DNA"/>
</dbReference>
<organism evidence="1 2">
    <name type="scientific">Armillaria ostoyae</name>
    <name type="common">Armillaria root rot fungus</name>
    <dbReference type="NCBI Taxonomy" id="47428"/>
    <lineage>
        <taxon>Eukaryota</taxon>
        <taxon>Fungi</taxon>
        <taxon>Dikarya</taxon>
        <taxon>Basidiomycota</taxon>
        <taxon>Agaricomycotina</taxon>
        <taxon>Agaricomycetes</taxon>
        <taxon>Agaricomycetidae</taxon>
        <taxon>Agaricales</taxon>
        <taxon>Marasmiineae</taxon>
        <taxon>Physalacriaceae</taxon>
        <taxon>Armillaria</taxon>
    </lineage>
</organism>
<dbReference type="Proteomes" id="UP000219338">
    <property type="component" value="Unassembled WGS sequence"/>
</dbReference>
<sequence>MHSCTHCGNICPSIYPYTDTQDAEIFNRLRLNTFPSQTDIARLKSDIASLEGEIQDLTSLLDKLWHEKQMRERAKEIRQSLLSPIRRVPLEIWAEIFLYAIPEPLPFLDFKGNLISQVDTDITTMESPWLLTHVSSYWRKLAISIPSLWATVSLTPDLTFQQESLVRLQLARSQDFPLYLQLRIEDYDYGDIGKLRTLLFPLFHRCATLELATPSAAIIETVCCHPAGLPSLRTLTIRRVSGAQPDNSKMHDEHVTVFMKSPHLCAVNADFSLAELSLPLTKLKSLARVPLATFEQIQDIVNAAPELEHFYFSFIEMGSGLRIPRCEGLPMITHNKLRRLHLSTTPSEILSSLKLPALRRLALEGGGFMNGRMETLLEFLYRSECVLDDLSILHTKDIFPLLPAILEYSSYTLTRLAIVVTWSNAQDIYRLLTMTPESELMPNLQRLSIQDWPDHVPTGMTTFFGSGPNSLSFYEMVWSRGSKLNFVSLFSREVHEMTPDLEPHVSRLQQRGITVELFGVNFSTRRRIFP</sequence>
<dbReference type="OMA" id="ESELMPN"/>
<keyword evidence="2" id="KW-1185">Reference proteome</keyword>
<dbReference type="AlphaFoldDB" id="A0A284QTA5"/>
<gene>
    <name evidence="1" type="ORF">ARMOST_02998</name>
</gene>
<protein>
    <recommendedName>
        <fullName evidence="3">F-box domain-containing protein</fullName>
    </recommendedName>
</protein>
<name>A0A284QTA5_ARMOS</name>
<evidence type="ECO:0000313" key="1">
    <source>
        <dbReference type="EMBL" id="SJK99687.1"/>
    </source>
</evidence>
<proteinExistence type="predicted"/>
<dbReference type="STRING" id="47428.A0A284QTA5"/>
<accession>A0A284QTA5</accession>
<dbReference type="SUPFAM" id="SSF52047">
    <property type="entry name" value="RNI-like"/>
    <property type="match status" value="1"/>
</dbReference>
<reference evidence="2" key="1">
    <citation type="journal article" date="2017" name="Nat. Ecol. Evol.">
        <title>Genome expansion and lineage-specific genetic innovations in the forest pathogenic fungi Armillaria.</title>
        <authorList>
            <person name="Sipos G."/>
            <person name="Prasanna A.N."/>
            <person name="Walter M.C."/>
            <person name="O'Connor E."/>
            <person name="Balint B."/>
            <person name="Krizsan K."/>
            <person name="Kiss B."/>
            <person name="Hess J."/>
            <person name="Varga T."/>
            <person name="Slot J."/>
            <person name="Riley R."/>
            <person name="Boka B."/>
            <person name="Rigling D."/>
            <person name="Barry K."/>
            <person name="Lee J."/>
            <person name="Mihaltcheva S."/>
            <person name="LaButti K."/>
            <person name="Lipzen A."/>
            <person name="Waldron R."/>
            <person name="Moloney N.M."/>
            <person name="Sperisen C."/>
            <person name="Kredics L."/>
            <person name="Vagvoelgyi C."/>
            <person name="Patrignani A."/>
            <person name="Fitzpatrick D."/>
            <person name="Nagy I."/>
            <person name="Doyle S."/>
            <person name="Anderson J.B."/>
            <person name="Grigoriev I.V."/>
            <person name="Gueldener U."/>
            <person name="Muensterkoetter M."/>
            <person name="Nagy L.G."/>
        </authorList>
    </citation>
    <scope>NUCLEOTIDE SEQUENCE [LARGE SCALE GENOMIC DNA]</scope>
    <source>
        <strain evidence="2">C18/9</strain>
    </source>
</reference>
<evidence type="ECO:0000313" key="2">
    <source>
        <dbReference type="Proteomes" id="UP000219338"/>
    </source>
</evidence>
<dbReference type="OrthoDB" id="2824402at2759"/>
<evidence type="ECO:0008006" key="3">
    <source>
        <dbReference type="Google" id="ProtNLM"/>
    </source>
</evidence>